<dbReference type="PROSITE" id="PS50293">
    <property type="entry name" value="TPR_REGION"/>
    <property type="match status" value="1"/>
</dbReference>
<feature type="repeat" description="TPR" evidence="1">
    <location>
        <begin position="478"/>
        <end position="511"/>
    </location>
</feature>
<dbReference type="InterPro" id="IPR036465">
    <property type="entry name" value="vWFA_dom_sf"/>
</dbReference>
<name>A0A451G4A5_9GAMM</name>
<dbReference type="InterPro" id="IPR011990">
    <property type="entry name" value="TPR-like_helical_dom_sf"/>
</dbReference>
<dbReference type="InterPro" id="IPR002035">
    <property type="entry name" value="VWF_A"/>
</dbReference>
<dbReference type="PANTHER" id="PTHR22550">
    <property type="entry name" value="SPORE GERMINATION PROTEIN"/>
    <property type="match status" value="1"/>
</dbReference>
<keyword evidence="3" id="KW-1133">Transmembrane helix</keyword>
<dbReference type="Pfam" id="PF13519">
    <property type="entry name" value="VWA_2"/>
    <property type="match status" value="1"/>
</dbReference>
<evidence type="ECO:0000313" key="5">
    <source>
        <dbReference type="EMBL" id="QAB14296.1"/>
    </source>
</evidence>
<evidence type="ECO:0000259" key="4">
    <source>
        <dbReference type="PROSITE" id="PS50234"/>
    </source>
</evidence>
<feature type="transmembrane region" description="Helical" evidence="3">
    <location>
        <begin position="94"/>
        <end position="113"/>
    </location>
</feature>
<dbReference type="AlphaFoldDB" id="A0A451G4A5"/>
<feature type="region of interest" description="Disordered" evidence="2">
    <location>
        <begin position="646"/>
        <end position="665"/>
    </location>
</feature>
<keyword evidence="3" id="KW-0812">Transmembrane</keyword>
<feature type="compositionally biased region" description="Basic and acidic residues" evidence="2">
    <location>
        <begin position="575"/>
        <end position="584"/>
    </location>
</feature>
<dbReference type="SMART" id="SM00028">
    <property type="entry name" value="TPR"/>
    <property type="match status" value="2"/>
</dbReference>
<organism evidence="5 6">
    <name type="scientific">Hydrogenovibrio thermophilus</name>
    <dbReference type="NCBI Taxonomy" id="265883"/>
    <lineage>
        <taxon>Bacteria</taxon>
        <taxon>Pseudomonadati</taxon>
        <taxon>Pseudomonadota</taxon>
        <taxon>Gammaproteobacteria</taxon>
        <taxon>Thiotrichales</taxon>
        <taxon>Piscirickettsiaceae</taxon>
        <taxon>Hydrogenovibrio</taxon>
    </lineage>
</organism>
<keyword evidence="3" id="KW-0472">Membrane</keyword>
<dbReference type="PROSITE" id="PS50005">
    <property type="entry name" value="TPR"/>
    <property type="match status" value="1"/>
</dbReference>
<dbReference type="PROSITE" id="PS50234">
    <property type="entry name" value="VWFA"/>
    <property type="match status" value="1"/>
</dbReference>
<dbReference type="PANTHER" id="PTHR22550:SF14">
    <property type="entry name" value="VWFA DOMAIN-CONTAINING PROTEIN"/>
    <property type="match status" value="1"/>
</dbReference>
<dbReference type="Pfam" id="PF00515">
    <property type="entry name" value="TPR_1"/>
    <property type="match status" value="1"/>
</dbReference>
<dbReference type="EMBL" id="CP035033">
    <property type="protein sequence ID" value="QAB14296.1"/>
    <property type="molecule type" value="Genomic_DNA"/>
</dbReference>
<feature type="transmembrane region" description="Helical" evidence="3">
    <location>
        <begin position="15"/>
        <end position="32"/>
    </location>
</feature>
<dbReference type="SUPFAM" id="SSF48452">
    <property type="entry name" value="TPR-like"/>
    <property type="match status" value="1"/>
</dbReference>
<dbReference type="InterPro" id="IPR050768">
    <property type="entry name" value="UPF0353/GerABKA_families"/>
</dbReference>
<evidence type="ECO:0000256" key="1">
    <source>
        <dbReference type="PROSITE-ProRule" id="PRU00339"/>
    </source>
</evidence>
<dbReference type="Proteomes" id="UP000285478">
    <property type="component" value="Chromosome"/>
</dbReference>
<feature type="region of interest" description="Disordered" evidence="2">
    <location>
        <begin position="521"/>
        <end position="598"/>
    </location>
</feature>
<keyword evidence="6" id="KW-1185">Reference proteome</keyword>
<evidence type="ECO:0000256" key="3">
    <source>
        <dbReference type="SAM" id="Phobius"/>
    </source>
</evidence>
<evidence type="ECO:0000256" key="2">
    <source>
        <dbReference type="SAM" id="MobiDB-lite"/>
    </source>
</evidence>
<dbReference type="SUPFAM" id="SSF53300">
    <property type="entry name" value="vWA-like"/>
    <property type="match status" value="1"/>
</dbReference>
<gene>
    <name evidence="5" type="ORF">EPV75_00710</name>
</gene>
<dbReference type="SMART" id="SM00327">
    <property type="entry name" value="VWA"/>
    <property type="match status" value="1"/>
</dbReference>
<dbReference type="KEGG" id="htr:EPV75_00710"/>
<accession>A0A451G4A5</accession>
<dbReference type="Gene3D" id="3.40.50.410">
    <property type="entry name" value="von Willebrand factor, type A domain"/>
    <property type="match status" value="1"/>
</dbReference>
<keyword evidence="1" id="KW-0802">TPR repeat</keyword>
<feature type="domain" description="VWFA" evidence="4">
    <location>
        <begin position="126"/>
        <end position="330"/>
    </location>
</feature>
<reference evidence="5 6" key="1">
    <citation type="journal article" date="2018" name="Environ. Microbiol.">
        <title>Genomes of ubiquitous marine and hypersaline Hydrogenovibrio, Thiomicrorhabdus and Thiomicrospira spp. encode a diversity of mechanisms to sustain chemolithoautotrophy in heterogeneous environments.</title>
        <authorList>
            <person name="Scott K.M."/>
            <person name="Williams J."/>
            <person name="Porter C.M.B."/>
            <person name="Russel S."/>
            <person name="Harmer T.L."/>
            <person name="Paul J.H."/>
            <person name="Antonen K.M."/>
            <person name="Bridges M.K."/>
            <person name="Camper G.J."/>
            <person name="Campla C.K."/>
            <person name="Casella L.G."/>
            <person name="Chase E."/>
            <person name="Conrad J.W."/>
            <person name="Cruz M.C."/>
            <person name="Dunlap D.S."/>
            <person name="Duran L."/>
            <person name="Fahsbender E.M."/>
            <person name="Goldsmith D.B."/>
            <person name="Keeley R.F."/>
            <person name="Kondoff M.R."/>
            <person name="Kussy B.I."/>
            <person name="Lane M.K."/>
            <person name="Lawler S."/>
            <person name="Leigh B.A."/>
            <person name="Lewis C."/>
            <person name="Lostal L.M."/>
            <person name="Marking D."/>
            <person name="Mancera P.A."/>
            <person name="McClenthan E.C."/>
            <person name="McIntyre E.A."/>
            <person name="Mine J.A."/>
            <person name="Modi S."/>
            <person name="Moore B.D."/>
            <person name="Morgan W.A."/>
            <person name="Nelson K.M."/>
            <person name="Nguyen K.N."/>
            <person name="Ogburn N."/>
            <person name="Parrino D.G."/>
            <person name="Pedapudi A.D."/>
            <person name="Pelham R.P."/>
            <person name="Preece A.M."/>
            <person name="Rampersad E.A."/>
            <person name="Richardson J.C."/>
            <person name="Rodgers C.M."/>
            <person name="Schaffer B.L."/>
            <person name="Sheridan N.E."/>
            <person name="Solone M.R."/>
            <person name="Staley Z.R."/>
            <person name="Tabuchi M."/>
            <person name="Waide R.J."/>
            <person name="Wanjugi P.W."/>
            <person name="Young S."/>
            <person name="Clum A."/>
            <person name="Daum C."/>
            <person name="Huntemann M."/>
            <person name="Ivanova N."/>
            <person name="Kyrpides N."/>
            <person name="Mikhailova N."/>
            <person name="Palaniappan K."/>
            <person name="Pillay M."/>
            <person name="Reddy T.B.K."/>
            <person name="Shapiro N."/>
            <person name="Stamatis D."/>
            <person name="Varghese N."/>
            <person name="Woyke T."/>
            <person name="Boden R."/>
            <person name="Freyermuth S.K."/>
            <person name="Kerfeld C.A."/>
        </authorList>
    </citation>
    <scope>NUCLEOTIDE SEQUENCE [LARGE SCALE GENOMIC DNA]</scope>
    <source>
        <strain evidence="5 6">JR-2</strain>
    </source>
</reference>
<proteinExistence type="predicted"/>
<protein>
    <submittedName>
        <fullName evidence="5">VWA domain-containing protein</fullName>
    </submittedName>
</protein>
<dbReference type="Gene3D" id="1.25.40.10">
    <property type="entry name" value="Tetratricopeptide repeat domain"/>
    <property type="match status" value="1"/>
</dbReference>
<evidence type="ECO:0000313" key="6">
    <source>
        <dbReference type="Proteomes" id="UP000285478"/>
    </source>
</evidence>
<sequence>MMDAWLQWEWRDATTLWFLLAPLVWGLVSTWLRRRQTAQYAESHLLPWVKVTPEALLAEAAQVEQTTQRRKLARPGRFVRGLWRFVAGLFQPKWLLSLAWMCLIIALAGPRTLVPSPQESTRAGVDILVALDTSRSMLVQDVAPNRFLQARALVESLANRLEPDDRLGLMVFAGRPHLVAPLSFDRALFEHYLNLVRPGILPTRGSDEEAAVAFGLEHLQQTAGPAKVLLMFTNGQPAPESLEAVSERLKAAVASVKESQTQVVLVGVGRETPSPIPSMNHPSGTVYVHGRQVRSQLESAELSKLAAQLGGDYVTANRSGDFLEQLLNLVAQQAEKRTFQASQPVWQDHAEGFLWAAFFALLWSFFPVKRRFVDQRFSAKSSSKANLTVGLAVVGVALMSGLQPKPVWADTQVGTAQKAYEAFQSQDYDTAQETYNELSTYQGLFGAGAAAYRNKDFESSVAYFRDAAVLGLTDSERAQALFNLGNSYYQAGLLPQAIEAYEQALVYQSDYDKAKHNLALAKRQRQRQSGQQQNEEQGDGQGEGTTSRDADGAFYGGQRPNPDEVGEGASGDAPEGEKDGREFILPDQPEGTDFSLESGSQMQLNDTANAILDQQQRVRRIEQFEHDMQKVDDNQSLLLKNLFEREEGFQASQDEPHPLPGVKPW</sequence>
<dbReference type="InterPro" id="IPR019734">
    <property type="entry name" value="TPR_rpt"/>
</dbReference>